<sequence length="149" mass="15699">MRGRHGSGQVAMHAIAALLAAMATVTWAAPDDGTSHSWSASVNGPALYGRGLRTVSRPILPSGSLPQSEGVITSVRWRYSFAATPPTDLQAYLCNDTRCVLLPQAEGKTDAFDGDDATQGFVFAFRLPGQGPVAPVLQGKSNQVVVGFR</sequence>
<organism evidence="2 3">
    <name type="scientific">Cupriavidus pinatubonensis</name>
    <dbReference type="NCBI Taxonomy" id="248026"/>
    <lineage>
        <taxon>Bacteria</taxon>
        <taxon>Pseudomonadati</taxon>
        <taxon>Pseudomonadota</taxon>
        <taxon>Betaproteobacteria</taxon>
        <taxon>Burkholderiales</taxon>
        <taxon>Burkholderiaceae</taxon>
        <taxon>Cupriavidus</taxon>
    </lineage>
</organism>
<keyword evidence="3" id="KW-1185">Reference proteome</keyword>
<evidence type="ECO:0008006" key="4">
    <source>
        <dbReference type="Google" id="ProtNLM"/>
    </source>
</evidence>
<dbReference type="EMBL" id="CAJZAF010000039">
    <property type="protein sequence ID" value="CAG9184872.1"/>
    <property type="molecule type" value="Genomic_DNA"/>
</dbReference>
<proteinExistence type="predicted"/>
<accession>A0ABM8XWT2</accession>
<reference evidence="2 3" key="1">
    <citation type="submission" date="2021-08" db="EMBL/GenBank/DDBJ databases">
        <authorList>
            <person name="Peeters C."/>
        </authorList>
    </citation>
    <scope>NUCLEOTIDE SEQUENCE [LARGE SCALE GENOMIC DNA]</scope>
    <source>
        <strain evidence="2 3">LMG 23994</strain>
    </source>
</reference>
<dbReference type="Pfam" id="PF06366">
    <property type="entry name" value="FlhE"/>
    <property type="match status" value="1"/>
</dbReference>
<evidence type="ECO:0000313" key="3">
    <source>
        <dbReference type="Proteomes" id="UP000701702"/>
    </source>
</evidence>
<name>A0ABM8XWT2_9BURK</name>
<protein>
    <recommendedName>
        <fullName evidence="4">Flagellar protein FlhE</fullName>
    </recommendedName>
</protein>
<evidence type="ECO:0000313" key="2">
    <source>
        <dbReference type="EMBL" id="CAG9184872.1"/>
    </source>
</evidence>
<keyword evidence="1" id="KW-0732">Signal</keyword>
<evidence type="ECO:0000256" key="1">
    <source>
        <dbReference type="SAM" id="SignalP"/>
    </source>
</evidence>
<feature type="chain" id="PRO_5045117034" description="Flagellar protein FlhE" evidence="1">
    <location>
        <begin position="29"/>
        <end position="149"/>
    </location>
</feature>
<dbReference type="Proteomes" id="UP000701702">
    <property type="component" value="Unassembled WGS sequence"/>
</dbReference>
<feature type="signal peptide" evidence="1">
    <location>
        <begin position="1"/>
        <end position="28"/>
    </location>
</feature>
<gene>
    <name evidence="2" type="ORF">LMG23994_05539</name>
</gene>
<comment type="caution">
    <text evidence="2">The sequence shown here is derived from an EMBL/GenBank/DDBJ whole genome shotgun (WGS) entry which is preliminary data.</text>
</comment>
<dbReference type="InterPro" id="IPR009420">
    <property type="entry name" value="FlhE"/>
</dbReference>